<dbReference type="Proteomes" id="UP000827986">
    <property type="component" value="Unassembled WGS sequence"/>
</dbReference>
<evidence type="ECO:0000313" key="1">
    <source>
        <dbReference type="EMBL" id="KAH1167818.1"/>
    </source>
</evidence>
<dbReference type="EMBL" id="JAHDVG010000486">
    <property type="protein sequence ID" value="KAH1167818.1"/>
    <property type="molecule type" value="Genomic_DNA"/>
</dbReference>
<dbReference type="AlphaFoldDB" id="A0A9D4AR20"/>
<name>A0A9D4AR20_9SAUR</name>
<reference evidence="1" key="1">
    <citation type="submission" date="2021-09" db="EMBL/GenBank/DDBJ databases">
        <title>The genome of Mauremys mutica provides insights into the evolution of semi-aquatic lifestyle.</title>
        <authorList>
            <person name="Gong S."/>
            <person name="Gao Y."/>
        </authorList>
    </citation>
    <scope>NUCLEOTIDE SEQUENCE</scope>
    <source>
        <strain evidence="1">MM-2020</strain>
        <tissue evidence="1">Muscle</tissue>
    </source>
</reference>
<sequence length="117" mass="12933">MQPGKNIKILHCKQLVFPPLQGSGDAAGTEFPETKGVSTFTVRCHVMAGTRGIRNLMEQKEGERKRMGCCRKMLKEEQEVLCFLSPSEEVAGRGTQVLFKGRVSVFAKVTWSLCGLS</sequence>
<organism evidence="1 2">
    <name type="scientific">Mauremys mutica</name>
    <name type="common">yellowpond turtle</name>
    <dbReference type="NCBI Taxonomy" id="74926"/>
    <lineage>
        <taxon>Eukaryota</taxon>
        <taxon>Metazoa</taxon>
        <taxon>Chordata</taxon>
        <taxon>Craniata</taxon>
        <taxon>Vertebrata</taxon>
        <taxon>Euteleostomi</taxon>
        <taxon>Archelosauria</taxon>
        <taxon>Testudinata</taxon>
        <taxon>Testudines</taxon>
        <taxon>Cryptodira</taxon>
        <taxon>Durocryptodira</taxon>
        <taxon>Testudinoidea</taxon>
        <taxon>Geoemydidae</taxon>
        <taxon>Geoemydinae</taxon>
        <taxon>Mauremys</taxon>
    </lineage>
</organism>
<evidence type="ECO:0000313" key="2">
    <source>
        <dbReference type="Proteomes" id="UP000827986"/>
    </source>
</evidence>
<protein>
    <submittedName>
        <fullName evidence="1">Uncharacterized protein</fullName>
    </submittedName>
</protein>
<gene>
    <name evidence="1" type="ORF">KIL84_003301</name>
</gene>
<keyword evidence="2" id="KW-1185">Reference proteome</keyword>
<accession>A0A9D4AR20</accession>
<comment type="caution">
    <text evidence="1">The sequence shown here is derived from an EMBL/GenBank/DDBJ whole genome shotgun (WGS) entry which is preliminary data.</text>
</comment>
<proteinExistence type="predicted"/>